<dbReference type="AlphaFoldDB" id="A0AAP0EA56"/>
<sequence>MAFFNGHHIRASSATTSARVRPPHPREFGNGHHIRASSSMPTTSASSSSSSSRRVCRIRRFAERTGTKPESSSPIRRFVFFIRFLFPDSRSKRRRRHRNGGHTASSSISSSSSSSLDPSSSSSRRGRRLQSDQDPQRPHLFYLFLRRQKFKLIERDREDLQSDNAEFGESRVDDATIGELHQKVSTKLRYKAIVKIKIESVETDRKTGIRTDPVRIAALSE</sequence>
<evidence type="ECO:0000313" key="2">
    <source>
        <dbReference type="EMBL" id="KAK9087682.1"/>
    </source>
</evidence>
<feature type="region of interest" description="Disordered" evidence="1">
    <location>
        <begin position="91"/>
        <end position="133"/>
    </location>
</feature>
<reference evidence="2 3" key="1">
    <citation type="submission" date="2024-01" db="EMBL/GenBank/DDBJ databases">
        <title>Genome assemblies of Stephania.</title>
        <authorList>
            <person name="Yang L."/>
        </authorList>
    </citation>
    <scope>NUCLEOTIDE SEQUENCE [LARGE SCALE GENOMIC DNA]</scope>
    <source>
        <strain evidence="2">YNDBR</strain>
        <tissue evidence="2">Leaf</tissue>
    </source>
</reference>
<keyword evidence="3" id="KW-1185">Reference proteome</keyword>
<feature type="compositionally biased region" description="Low complexity" evidence="1">
    <location>
        <begin position="105"/>
        <end position="123"/>
    </location>
</feature>
<organism evidence="2 3">
    <name type="scientific">Stephania yunnanensis</name>
    <dbReference type="NCBI Taxonomy" id="152371"/>
    <lineage>
        <taxon>Eukaryota</taxon>
        <taxon>Viridiplantae</taxon>
        <taxon>Streptophyta</taxon>
        <taxon>Embryophyta</taxon>
        <taxon>Tracheophyta</taxon>
        <taxon>Spermatophyta</taxon>
        <taxon>Magnoliopsida</taxon>
        <taxon>Ranunculales</taxon>
        <taxon>Menispermaceae</taxon>
        <taxon>Menispermoideae</taxon>
        <taxon>Cissampelideae</taxon>
        <taxon>Stephania</taxon>
    </lineage>
</organism>
<proteinExistence type="predicted"/>
<name>A0AAP0EA56_9MAGN</name>
<feature type="compositionally biased region" description="Basic residues" evidence="1">
    <location>
        <begin position="91"/>
        <end position="100"/>
    </location>
</feature>
<comment type="caution">
    <text evidence="2">The sequence shown here is derived from an EMBL/GenBank/DDBJ whole genome shotgun (WGS) entry which is preliminary data.</text>
</comment>
<dbReference type="EMBL" id="JBBNAF010000013">
    <property type="protein sequence ID" value="KAK9087682.1"/>
    <property type="molecule type" value="Genomic_DNA"/>
</dbReference>
<dbReference type="Proteomes" id="UP001420932">
    <property type="component" value="Unassembled WGS sequence"/>
</dbReference>
<evidence type="ECO:0000313" key="3">
    <source>
        <dbReference type="Proteomes" id="UP001420932"/>
    </source>
</evidence>
<accession>A0AAP0EA56</accession>
<gene>
    <name evidence="2" type="ORF">Syun_030076</name>
</gene>
<feature type="region of interest" description="Disordered" evidence="1">
    <location>
        <begin position="1"/>
        <end position="55"/>
    </location>
</feature>
<feature type="compositionally biased region" description="Low complexity" evidence="1">
    <location>
        <begin position="36"/>
        <end position="52"/>
    </location>
</feature>
<protein>
    <submittedName>
        <fullName evidence="2">Uncharacterized protein</fullName>
    </submittedName>
</protein>
<evidence type="ECO:0000256" key="1">
    <source>
        <dbReference type="SAM" id="MobiDB-lite"/>
    </source>
</evidence>